<dbReference type="VEuPathDB" id="AmoebaDB:EHI7A_166970"/>
<dbReference type="Proteomes" id="UP000078387">
    <property type="component" value="Unassembled WGS sequence"/>
</dbReference>
<dbReference type="InterPro" id="IPR035994">
    <property type="entry name" value="Nucleoside_phosphorylase_sf"/>
</dbReference>
<dbReference type="GO" id="GO:0006218">
    <property type="term" value="P:uridine catabolic process"/>
    <property type="evidence" value="ECO:0007669"/>
    <property type="project" value="TreeGrafter"/>
</dbReference>
<evidence type="ECO:0000313" key="4">
    <source>
        <dbReference type="EMBL" id="GAT93443.1"/>
    </source>
</evidence>
<dbReference type="PANTHER" id="PTHR43691">
    <property type="entry name" value="URIDINE PHOSPHORYLASE"/>
    <property type="match status" value="1"/>
</dbReference>
<dbReference type="AlphaFoldDB" id="A0A5K1U7W1"/>
<dbReference type="GO" id="GO:0005829">
    <property type="term" value="C:cytosol"/>
    <property type="evidence" value="ECO:0007669"/>
    <property type="project" value="TreeGrafter"/>
</dbReference>
<dbReference type="GO" id="GO:0004731">
    <property type="term" value="F:purine-nucleoside phosphorylase activity"/>
    <property type="evidence" value="ECO:0007669"/>
    <property type="project" value="InterPro"/>
</dbReference>
<proteinExistence type="predicted"/>
<dbReference type="NCBIfam" id="NF004489">
    <property type="entry name" value="PRK05819.1"/>
    <property type="match status" value="1"/>
</dbReference>
<dbReference type="SUPFAM" id="SSF53167">
    <property type="entry name" value="Purine and uridine phosphorylases"/>
    <property type="match status" value="1"/>
</dbReference>
<dbReference type="EMBL" id="BDEQ01000001">
    <property type="protein sequence ID" value="GAT93443.1"/>
    <property type="molecule type" value="Genomic_DNA"/>
</dbReference>
<dbReference type="VEuPathDB" id="AmoebaDB:EHI_130960"/>
<accession>A0A5K1U7W1</accession>
<reference evidence="4 5" key="1">
    <citation type="submission" date="2016-05" db="EMBL/GenBank/DDBJ databases">
        <title>First whole genome sequencing of Entamoeba histolytica HM1:IMSS-clone-6.</title>
        <authorList>
            <person name="Mukherjee Avik.K."/>
            <person name="Izumyama S."/>
            <person name="Nakada-Tsukui K."/>
            <person name="Nozaki T."/>
        </authorList>
    </citation>
    <scope>NUCLEOTIDE SEQUENCE [LARGE SCALE GENOMIC DNA]</scope>
    <source>
        <strain evidence="4 5">HM1:IMSS clone 6</strain>
    </source>
</reference>
<evidence type="ECO:0000256" key="1">
    <source>
        <dbReference type="ARBA" id="ARBA00022676"/>
    </source>
</evidence>
<comment type="caution">
    <text evidence="4">The sequence shown here is derived from an EMBL/GenBank/DDBJ whole genome shotgun (WGS) entry which is preliminary data.</text>
</comment>
<name>A0A5K1U7W1_ENTHI</name>
<gene>
    <name evidence="4" type="ORF">CL6EHI_130960</name>
</gene>
<sequence>MAEHCPTPHNGAKYGEIAETVLMAGDPLRVKLLADTYLTDVVQYNSVRGAVGYTGYYKGVKLSVQAHGMGMPSIGIYAYELFNFYGVKRIIRIGSAGAFDESLKLGDIVIGMGACYDSNFERQYDIPGKYSCIADFQLCREAVDAAEKLGYRYKVGNIYSANYFYDDGDHSGAWKKMGVLAVEMEAAALYMIAARARKQALCMLTISDLCYGSGEKMTAEERRTKFTQMMEVALSLAK</sequence>
<dbReference type="SMR" id="A0A5K1U7W1"/>
<evidence type="ECO:0000313" key="5">
    <source>
        <dbReference type="Proteomes" id="UP000078387"/>
    </source>
</evidence>
<keyword evidence="1" id="KW-0328">Glycosyltransferase</keyword>
<dbReference type="InterPro" id="IPR000845">
    <property type="entry name" value="Nucleoside_phosphorylase_d"/>
</dbReference>
<dbReference type="GO" id="GO:0004850">
    <property type="term" value="F:uridine phosphorylase activity"/>
    <property type="evidence" value="ECO:0007669"/>
    <property type="project" value="TreeGrafter"/>
</dbReference>
<dbReference type="OMA" id="PQCLLCG"/>
<dbReference type="VEuPathDB" id="AmoebaDB:KM1_264250"/>
<dbReference type="VEuPathDB" id="AmoebaDB:EHI8A_190180"/>
<feature type="domain" description="Nucleoside phosphorylase" evidence="3">
    <location>
        <begin position="21"/>
        <end position="232"/>
    </location>
</feature>
<dbReference type="PANTHER" id="PTHR43691:SF11">
    <property type="entry name" value="FI09636P-RELATED"/>
    <property type="match status" value="1"/>
</dbReference>
<evidence type="ECO:0000259" key="3">
    <source>
        <dbReference type="Pfam" id="PF01048"/>
    </source>
</evidence>
<evidence type="ECO:0000256" key="2">
    <source>
        <dbReference type="ARBA" id="ARBA00022679"/>
    </source>
</evidence>
<dbReference type="CDD" id="cd09006">
    <property type="entry name" value="PNP_EcPNPI-like"/>
    <property type="match status" value="1"/>
</dbReference>
<protein>
    <submittedName>
        <fullName evidence="4">Purine nucleoside phosphorylase putative</fullName>
    </submittedName>
</protein>
<dbReference type="VEuPathDB" id="AmoebaDB:EHI5A_169440"/>
<keyword evidence="2" id="KW-0808">Transferase</keyword>
<dbReference type="InterPro" id="IPR004402">
    <property type="entry name" value="DeoD-type"/>
</dbReference>
<dbReference type="NCBIfam" id="TIGR00107">
    <property type="entry name" value="deoD"/>
    <property type="match status" value="1"/>
</dbReference>
<dbReference type="Pfam" id="PF01048">
    <property type="entry name" value="PNP_UDP_1"/>
    <property type="match status" value="1"/>
</dbReference>
<organism evidence="4 5">
    <name type="scientific">Entamoeba histolytica</name>
    <dbReference type="NCBI Taxonomy" id="5759"/>
    <lineage>
        <taxon>Eukaryota</taxon>
        <taxon>Amoebozoa</taxon>
        <taxon>Evosea</taxon>
        <taxon>Archamoebae</taxon>
        <taxon>Mastigamoebida</taxon>
        <taxon>Entamoebidae</taxon>
        <taxon>Entamoeba</taxon>
    </lineage>
</organism>
<dbReference type="Gene3D" id="3.40.50.1580">
    <property type="entry name" value="Nucleoside phosphorylase domain"/>
    <property type="match status" value="1"/>
</dbReference>